<comment type="caution">
    <text evidence="10">The sequence shown here is derived from an EMBL/GenBank/DDBJ whole genome shotgun (WGS) entry which is preliminary data.</text>
</comment>
<evidence type="ECO:0000313" key="11">
    <source>
        <dbReference type="Proteomes" id="UP000236630"/>
    </source>
</evidence>
<name>A0A2H5PXB8_CITUN</name>
<proteinExistence type="inferred from homology"/>
<evidence type="ECO:0000256" key="2">
    <source>
        <dbReference type="ARBA" id="ARBA00004496"/>
    </source>
</evidence>
<reference evidence="10 11" key="1">
    <citation type="journal article" date="2017" name="Front. Genet.">
        <title>Draft sequencing of the heterozygous diploid genome of Satsuma (Citrus unshiu Marc.) using a hybrid assembly approach.</title>
        <authorList>
            <person name="Shimizu T."/>
            <person name="Tanizawa Y."/>
            <person name="Mochizuki T."/>
            <person name="Nagasaki H."/>
            <person name="Yoshioka T."/>
            <person name="Toyoda A."/>
            <person name="Fujiyama A."/>
            <person name="Kaminuma E."/>
            <person name="Nakamura Y."/>
        </authorList>
    </citation>
    <scope>NUCLEOTIDE SEQUENCE [LARGE SCALE GENOMIC DNA]</scope>
    <source>
        <strain evidence="11">cv. Miyagawa wase</strain>
    </source>
</reference>
<dbReference type="GO" id="GO:0005737">
    <property type="term" value="C:cytoplasm"/>
    <property type="evidence" value="ECO:0007669"/>
    <property type="project" value="UniProtKB-SubCell"/>
</dbReference>
<dbReference type="PANTHER" id="PTHR15975:SF0">
    <property type="entry name" value="CCR4-NOT TRANSCRIPTION COMPLEX SUBUNIT 11"/>
    <property type="match status" value="1"/>
</dbReference>
<dbReference type="AlphaFoldDB" id="A0A2H5PXB8"/>
<keyword evidence="6" id="KW-0805">Transcription regulation</keyword>
<keyword evidence="9" id="KW-0539">Nucleus</keyword>
<keyword evidence="7" id="KW-0943">RNA-mediated gene silencing</keyword>
<evidence type="ECO:0000256" key="9">
    <source>
        <dbReference type="ARBA" id="ARBA00023242"/>
    </source>
</evidence>
<protein>
    <recommendedName>
        <fullName evidence="4">CCR4-NOT transcription complex subunit 11</fullName>
    </recommendedName>
</protein>
<gene>
    <name evidence="10" type="ORF">CUMW_176170</name>
</gene>
<evidence type="ECO:0000256" key="1">
    <source>
        <dbReference type="ARBA" id="ARBA00004123"/>
    </source>
</evidence>
<comment type="similarity">
    <text evidence="3">Belongs to the CNOT11 family.</text>
</comment>
<dbReference type="InterPro" id="IPR019312">
    <property type="entry name" value="CNOT11"/>
</dbReference>
<organism evidence="10 11">
    <name type="scientific">Citrus unshiu</name>
    <name type="common">Satsuma mandarin</name>
    <name type="synonym">Citrus nobilis var. unshiu</name>
    <dbReference type="NCBI Taxonomy" id="55188"/>
    <lineage>
        <taxon>Eukaryota</taxon>
        <taxon>Viridiplantae</taxon>
        <taxon>Streptophyta</taxon>
        <taxon>Embryophyta</taxon>
        <taxon>Tracheophyta</taxon>
        <taxon>Spermatophyta</taxon>
        <taxon>Magnoliopsida</taxon>
        <taxon>eudicotyledons</taxon>
        <taxon>Gunneridae</taxon>
        <taxon>Pentapetalae</taxon>
        <taxon>rosids</taxon>
        <taxon>malvids</taxon>
        <taxon>Sapindales</taxon>
        <taxon>Rutaceae</taxon>
        <taxon>Aurantioideae</taxon>
        <taxon>Citrus</taxon>
    </lineage>
</organism>
<comment type="subcellular location">
    <subcellularLocation>
        <location evidence="2">Cytoplasm</location>
    </subcellularLocation>
    <subcellularLocation>
        <location evidence="1">Nucleus</location>
    </subcellularLocation>
</comment>
<dbReference type="STRING" id="55188.A0A2H5PXB8"/>
<evidence type="ECO:0000256" key="6">
    <source>
        <dbReference type="ARBA" id="ARBA00023015"/>
    </source>
</evidence>
<dbReference type="EMBL" id="BDQV01000150">
    <property type="protein sequence ID" value="GAY57019.1"/>
    <property type="molecule type" value="Genomic_DNA"/>
</dbReference>
<accession>A0A2H5PXB8</accession>
<evidence type="ECO:0000256" key="8">
    <source>
        <dbReference type="ARBA" id="ARBA00023163"/>
    </source>
</evidence>
<keyword evidence="5" id="KW-0963">Cytoplasm</keyword>
<dbReference type="GO" id="GO:0031047">
    <property type="term" value="P:regulatory ncRNA-mediated gene silencing"/>
    <property type="evidence" value="ECO:0007669"/>
    <property type="project" value="UniProtKB-KW"/>
</dbReference>
<dbReference type="PANTHER" id="PTHR15975">
    <property type="entry name" value="CCR4-NOT TRANSCRIPTION COMPLEX SUBUNIT 11"/>
    <property type="match status" value="1"/>
</dbReference>
<keyword evidence="8" id="KW-0804">Transcription</keyword>
<dbReference type="GO" id="GO:0005634">
    <property type="term" value="C:nucleus"/>
    <property type="evidence" value="ECO:0007669"/>
    <property type="project" value="UniProtKB-SubCell"/>
</dbReference>
<dbReference type="GO" id="GO:0030014">
    <property type="term" value="C:CCR4-NOT complex"/>
    <property type="evidence" value="ECO:0007669"/>
    <property type="project" value="InterPro"/>
</dbReference>
<sequence length="201" mass="23055">MLLQKMHSQTLICHMDVIQIHQRLCFRFDFQPGAKTKLGAGSKDETVTGLLTHLSLKGLDPRWIRPLPPRFPVLDRELEWLIPDNNHELLWDHGMCADTSRGAAVRDLIAKALKGPLLPAQYEVELVMPYTMPKVNVKQLDITMTHFQPHHHFRSGRTWTERNNFFSPVQQVVVELANDPKLVYHCGLTPRKLPVKKTTGV</sequence>
<evidence type="ECO:0000256" key="4">
    <source>
        <dbReference type="ARBA" id="ARBA00014872"/>
    </source>
</evidence>
<evidence type="ECO:0000256" key="7">
    <source>
        <dbReference type="ARBA" id="ARBA00023158"/>
    </source>
</evidence>
<evidence type="ECO:0000256" key="5">
    <source>
        <dbReference type="ARBA" id="ARBA00022490"/>
    </source>
</evidence>
<evidence type="ECO:0000256" key="3">
    <source>
        <dbReference type="ARBA" id="ARBA00008030"/>
    </source>
</evidence>
<evidence type="ECO:0000313" key="10">
    <source>
        <dbReference type="EMBL" id="GAY57019.1"/>
    </source>
</evidence>
<dbReference type="Proteomes" id="UP000236630">
    <property type="component" value="Unassembled WGS sequence"/>
</dbReference>
<keyword evidence="11" id="KW-1185">Reference proteome</keyword>